<feature type="region of interest" description="Disordered" evidence="1">
    <location>
        <begin position="81"/>
        <end position="112"/>
    </location>
</feature>
<organism evidence="2 3">
    <name type="scientific">Rubroshorea leprosula</name>
    <dbReference type="NCBI Taxonomy" id="152421"/>
    <lineage>
        <taxon>Eukaryota</taxon>
        <taxon>Viridiplantae</taxon>
        <taxon>Streptophyta</taxon>
        <taxon>Embryophyta</taxon>
        <taxon>Tracheophyta</taxon>
        <taxon>Spermatophyta</taxon>
        <taxon>Magnoliopsida</taxon>
        <taxon>eudicotyledons</taxon>
        <taxon>Gunneridae</taxon>
        <taxon>Pentapetalae</taxon>
        <taxon>rosids</taxon>
        <taxon>malvids</taxon>
        <taxon>Malvales</taxon>
        <taxon>Dipterocarpaceae</taxon>
        <taxon>Rubroshorea</taxon>
    </lineage>
</organism>
<accession>A0AAV5L7R3</accession>
<keyword evidence="3" id="KW-1185">Reference proteome</keyword>
<gene>
    <name evidence="2" type="ORF">SLEP1_g41717</name>
</gene>
<dbReference type="Proteomes" id="UP001054252">
    <property type="component" value="Unassembled WGS sequence"/>
</dbReference>
<feature type="compositionally biased region" description="Polar residues" evidence="1">
    <location>
        <begin position="1"/>
        <end position="13"/>
    </location>
</feature>
<dbReference type="AlphaFoldDB" id="A0AAV5L7R3"/>
<protein>
    <submittedName>
        <fullName evidence="2">Uncharacterized protein</fullName>
    </submittedName>
</protein>
<evidence type="ECO:0000256" key="1">
    <source>
        <dbReference type="SAM" id="MobiDB-lite"/>
    </source>
</evidence>
<sequence length="112" mass="11940">MTNRVFSSTKPTNTVAVTMNGAGTTTATTNGGPTKSNLYNPTFPASLPPSSLQPPPPLSLPAQPLLSLLLLVHSDSPHPCPPRFHRRHSPLRDVPTTSSFLLHPGGVVNDRR</sequence>
<evidence type="ECO:0000313" key="2">
    <source>
        <dbReference type="EMBL" id="GKV33182.1"/>
    </source>
</evidence>
<proteinExistence type="predicted"/>
<evidence type="ECO:0000313" key="3">
    <source>
        <dbReference type="Proteomes" id="UP001054252"/>
    </source>
</evidence>
<name>A0AAV5L7R3_9ROSI</name>
<dbReference type="EMBL" id="BPVZ01000099">
    <property type="protein sequence ID" value="GKV33182.1"/>
    <property type="molecule type" value="Genomic_DNA"/>
</dbReference>
<feature type="region of interest" description="Disordered" evidence="1">
    <location>
        <begin position="1"/>
        <end position="59"/>
    </location>
</feature>
<feature type="compositionally biased region" description="Low complexity" evidence="1">
    <location>
        <begin position="14"/>
        <end position="34"/>
    </location>
</feature>
<reference evidence="2 3" key="1">
    <citation type="journal article" date="2021" name="Commun. Biol.">
        <title>The genome of Shorea leprosula (Dipterocarpaceae) highlights the ecological relevance of drought in aseasonal tropical rainforests.</title>
        <authorList>
            <person name="Ng K.K.S."/>
            <person name="Kobayashi M.J."/>
            <person name="Fawcett J.A."/>
            <person name="Hatakeyama M."/>
            <person name="Paape T."/>
            <person name="Ng C.H."/>
            <person name="Ang C.C."/>
            <person name="Tnah L.H."/>
            <person name="Lee C.T."/>
            <person name="Nishiyama T."/>
            <person name="Sese J."/>
            <person name="O'Brien M.J."/>
            <person name="Copetti D."/>
            <person name="Mohd Noor M.I."/>
            <person name="Ong R.C."/>
            <person name="Putra M."/>
            <person name="Sireger I.Z."/>
            <person name="Indrioko S."/>
            <person name="Kosugi Y."/>
            <person name="Izuno A."/>
            <person name="Isagi Y."/>
            <person name="Lee S.L."/>
            <person name="Shimizu K.K."/>
        </authorList>
    </citation>
    <scope>NUCLEOTIDE SEQUENCE [LARGE SCALE GENOMIC DNA]</scope>
    <source>
        <strain evidence="2">214</strain>
    </source>
</reference>
<comment type="caution">
    <text evidence="2">The sequence shown here is derived from an EMBL/GenBank/DDBJ whole genome shotgun (WGS) entry which is preliminary data.</text>
</comment>